<evidence type="ECO:0000313" key="5">
    <source>
        <dbReference type="EMBL" id="KAG5852812.1"/>
    </source>
</evidence>
<dbReference type="Proteomes" id="UP001044222">
    <property type="component" value="Unassembled WGS sequence"/>
</dbReference>
<dbReference type="SUPFAM" id="SSF51905">
    <property type="entry name" value="FAD/NAD(P)-binding domain"/>
    <property type="match status" value="1"/>
</dbReference>
<dbReference type="PANTHER" id="PTHR10742:SF377">
    <property type="entry name" value="SPERMINE OXIDASE-LIKE"/>
    <property type="match status" value="1"/>
</dbReference>
<sequence>MSSPPAVSSSSAKVVVIGAGLAGLASAATLIQAGFEHVQVLEATSRPGGRISTTRPFGPDVIELGANWIHGQEGNPVFSLAERHGLLSQDSTTRGMCHPDSFTPRDYFFREDGTLLSHAGVERVCGLFSKITSRAFDNKLEERFRSKSFGQYLDEAFADSSLASSFEDAAKVFEWCKRSECTDVACSSLYEASALEQKEYTCLEGNFYNCLGPGGYRAVLDVLLKTLPPGALLCDRPVTCIRWGLETQSKGAGPFCPVKVLCEDGEEFEADHVVVTSSLGFLKERASALFEPTLPEDKMRAIESLGFGTVDKIFLRFDERFWPEDCAGIQLIWEEGPEDKTIYCKQSEGGAWRESWYKKICGFDVVARHPTVLCGWISGREAQHMETLQEQEVGQVCVRLLRSFTGWPVPEPTQVLFSTWWSSPYVKGSYTFIPCGVKGVREHQALAAPLPNSTVCTGKKPLQVLFAGEATHVNFYTTTHGAFVSGTREAQRIIDLYTKQN</sequence>
<evidence type="ECO:0000256" key="3">
    <source>
        <dbReference type="ARBA" id="ARBA00022827"/>
    </source>
</evidence>
<organism evidence="5 6">
    <name type="scientific">Anguilla anguilla</name>
    <name type="common">European freshwater eel</name>
    <name type="synonym">Muraena anguilla</name>
    <dbReference type="NCBI Taxonomy" id="7936"/>
    <lineage>
        <taxon>Eukaryota</taxon>
        <taxon>Metazoa</taxon>
        <taxon>Chordata</taxon>
        <taxon>Craniata</taxon>
        <taxon>Vertebrata</taxon>
        <taxon>Euteleostomi</taxon>
        <taxon>Actinopterygii</taxon>
        <taxon>Neopterygii</taxon>
        <taxon>Teleostei</taxon>
        <taxon>Anguilliformes</taxon>
        <taxon>Anguillidae</taxon>
        <taxon>Anguilla</taxon>
    </lineage>
</organism>
<evidence type="ECO:0000313" key="6">
    <source>
        <dbReference type="Proteomes" id="UP001044222"/>
    </source>
</evidence>
<keyword evidence="2" id="KW-0285">Flavoprotein</keyword>
<dbReference type="Pfam" id="PF01593">
    <property type="entry name" value="Amino_oxidase"/>
    <property type="match status" value="1"/>
</dbReference>
<comment type="cofactor">
    <cofactor evidence="1">
        <name>FAD</name>
        <dbReference type="ChEBI" id="CHEBI:57692"/>
    </cofactor>
</comment>
<gene>
    <name evidence="5" type="ORF">ANANG_G00066530</name>
</gene>
<feature type="domain" description="Amine oxidase" evidence="4">
    <location>
        <begin position="21"/>
        <end position="494"/>
    </location>
</feature>
<name>A0A9D3MPV4_ANGAN</name>
<accession>A0A9D3MPV4</accession>
<keyword evidence="6" id="KW-1185">Reference proteome</keyword>
<comment type="caution">
    <text evidence="5">The sequence shown here is derived from an EMBL/GenBank/DDBJ whole genome shotgun (WGS) entry which is preliminary data.</text>
</comment>
<dbReference type="InterPro" id="IPR036188">
    <property type="entry name" value="FAD/NAD-bd_sf"/>
</dbReference>
<dbReference type="InterPro" id="IPR050281">
    <property type="entry name" value="Flavin_monoamine_oxidase"/>
</dbReference>
<dbReference type="EMBL" id="JAFIRN010000003">
    <property type="protein sequence ID" value="KAG5852812.1"/>
    <property type="molecule type" value="Genomic_DNA"/>
</dbReference>
<dbReference type="PANTHER" id="PTHR10742">
    <property type="entry name" value="FLAVIN MONOAMINE OXIDASE"/>
    <property type="match status" value="1"/>
</dbReference>
<dbReference type="Gene3D" id="3.90.660.10">
    <property type="match status" value="1"/>
</dbReference>
<dbReference type="InterPro" id="IPR002937">
    <property type="entry name" value="Amino_oxidase"/>
</dbReference>
<dbReference type="AlphaFoldDB" id="A0A9D3MPV4"/>
<keyword evidence="3" id="KW-0274">FAD</keyword>
<proteinExistence type="predicted"/>
<reference evidence="5" key="1">
    <citation type="submission" date="2021-01" db="EMBL/GenBank/DDBJ databases">
        <title>A chromosome-scale assembly of European eel, Anguilla anguilla.</title>
        <authorList>
            <person name="Henkel C."/>
            <person name="Jong-Raadsen S.A."/>
            <person name="Dufour S."/>
            <person name="Weltzien F.-A."/>
            <person name="Palstra A.P."/>
            <person name="Pelster B."/>
            <person name="Spaink H.P."/>
            <person name="Van Den Thillart G.E."/>
            <person name="Jansen H."/>
            <person name="Zahm M."/>
            <person name="Klopp C."/>
            <person name="Cedric C."/>
            <person name="Louis A."/>
            <person name="Berthelot C."/>
            <person name="Parey E."/>
            <person name="Roest Crollius H."/>
            <person name="Montfort J."/>
            <person name="Robinson-Rechavi M."/>
            <person name="Bucao C."/>
            <person name="Bouchez O."/>
            <person name="Gislard M."/>
            <person name="Lluch J."/>
            <person name="Milhes M."/>
            <person name="Lampietro C."/>
            <person name="Lopez Roques C."/>
            <person name="Donnadieu C."/>
            <person name="Braasch I."/>
            <person name="Desvignes T."/>
            <person name="Postlethwait J."/>
            <person name="Bobe J."/>
            <person name="Guiguen Y."/>
            <person name="Dirks R."/>
        </authorList>
    </citation>
    <scope>NUCLEOTIDE SEQUENCE</scope>
    <source>
        <strain evidence="5">Tag_6206</strain>
        <tissue evidence="5">Liver</tissue>
    </source>
</reference>
<evidence type="ECO:0000256" key="2">
    <source>
        <dbReference type="ARBA" id="ARBA00022630"/>
    </source>
</evidence>
<evidence type="ECO:0000259" key="4">
    <source>
        <dbReference type="Pfam" id="PF01593"/>
    </source>
</evidence>
<protein>
    <recommendedName>
        <fullName evidence="4">Amine oxidase domain-containing protein</fullName>
    </recommendedName>
</protein>
<dbReference type="GO" id="GO:0046592">
    <property type="term" value="F:polyamine oxidase activity"/>
    <property type="evidence" value="ECO:0007669"/>
    <property type="project" value="TreeGrafter"/>
</dbReference>
<dbReference type="Gene3D" id="3.50.50.60">
    <property type="entry name" value="FAD/NAD(P)-binding domain"/>
    <property type="match status" value="1"/>
</dbReference>
<evidence type="ECO:0000256" key="1">
    <source>
        <dbReference type="ARBA" id="ARBA00001974"/>
    </source>
</evidence>
<dbReference type="SUPFAM" id="SSF54373">
    <property type="entry name" value="FAD-linked reductases, C-terminal domain"/>
    <property type="match status" value="1"/>
</dbReference>